<gene>
    <name evidence="1" type="ORF">AcetOrient_orf00538</name>
</gene>
<dbReference type="Proteomes" id="UP000270034">
    <property type="component" value="Chromosome"/>
</dbReference>
<reference evidence="1 2" key="1">
    <citation type="submission" date="2018-02" db="EMBL/GenBank/DDBJ databases">
        <title>Acetobacter orientalis genome.</title>
        <authorList>
            <person name="Nakashima N."/>
            <person name="Tamura T."/>
        </authorList>
    </citation>
    <scope>NUCLEOTIDE SEQUENCE [LARGE SCALE GENOMIC DNA]</scope>
    <source>
        <strain evidence="1 2">FAN1</strain>
    </source>
</reference>
<organism evidence="1 2">
    <name type="scientific">Acetobacter orientalis</name>
    <dbReference type="NCBI Taxonomy" id="146474"/>
    <lineage>
        <taxon>Bacteria</taxon>
        <taxon>Pseudomonadati</taxon>
        <taxon>Pseudomonadota</taxon>
        <taxon>Alphaproteobacteria</taxon>
        <taxon>Acetobacterales</taxon>
        <taxon>Acetobacteraceae</taxon>
        <taxon>Acetobacter</taxon>
    </lineage>
</organism>
<dbReference type="AlphaFoldDB" id="A0A2Z5ZE19"/>
<accession>A0A2Z5ZE19</accession>
<protein>
    <submittedName>
        <fullName evidence="1">Bacteriophage tail fiber protein</fullName>
    </submittedName>
</protein>
<dbReference type="EMBL" id="AP018515">
    <property type="protein sequence ID" value="BBC78720.1"/>
    <property type="molecule type" value="Genomic_DNA"/>
</dbReference>
<evidence type="ECO:0000313" key="2">
    <source>
        <dbReference type="Proteomes" id="UP000270034"/>
    </source>
</evidence>
<sequence>MDLLIATNTVAQEQADKAPASGTPGWATDGNPATGQLATDAPAWHYNMMMSELIAVIKAAGITPSNADWSQVLKAMQTIFSPAQYGVAPFSASLAQLIGGYPLGAIAFDAVGNYWRSTKDENLTVPGAENANWVIFSGGFTPVQQGGGPNQTAGKICIGEDSTGIGGIRYALMNGSALTDQGFILRSYAPNPAVGDTAFTNIYYAGGVGHVWAAISDSIYGSLAWYSDVTNLGKTVATMVSGVPQVSTDAQGIKLVQAAGSTSPDGTSRPQFYYNGGNVFLATEVDVATLSSRLTSEITTRSDQVSDLNTQVGNRIVGLAGSGFITVQSLVVDQTSQNLTLNLGNGVVAQGYAQVQTGVINQDPIFGWWEKTRLPTGAWLLKQYITCASWAGNAAVKFPIAYASPPQINITTSDDNGSSGLHKSTYANYVRGSLTAVGLTLDVWFRDTSGNFQQSATFDGNITAVGVVNS</sequence>
<dbReference type="KEGG" id="aot:AcetOri_orf00538"/>
<proteinExistence type="predicted"/>
<evidence type="ECO:0000313" key="1">
    <source>
        <dbReference type="EMBL" id="BBC78720.1"/>
    </source>
</evidence>
<name>A0A2Z5ZE19_9PROT</name>